<dbReference type="PROSITE" id="PS00041">
    <property type="entry name" value="HTH_ARAC_FAMILY_1"/>
    <property type="match status" value="1"/>
</dbReference>
<evidence type="ECO:0000313" key="5">
    <source>
        <dbReference type="EMBL" id="RZS73917.1"/>
    </source>
</evidence>
<dbReference type="SMART" id="SM00342">
    <property type="entry name" value="HTH_ARAC"/>
    <property type="match status" value="1"/>
</dbReference>
<dbReference type="Gene3D" id="1.10.10.60">
    <property type="entry name" value="Homeodomain-like"/>
    <property type="match status" value="2"/>
</dbReference>
<dbReference type="InterPro" id="IPR018062">
    <property type="entry name" value="HTH_AraC-typ_CS"/>
</dbReference>
<name>A0A4V2F1J6_9BURK</name>
<reference evidence="5 6" key="1">
    <citation type="submission" date="2019-02" db="EMBL/GenBank/DDBJ databases">
        <title>Genomic Encyclopedia of Type Strains, Phase IV (KMG-IV): sequencing the most valuable type-strain genomes for metagenomic binning, comparative biology and taxonomic classification.</title>
        <authorList>
            <person name="Goeker M."/>
        </authorList>
    </citation>
    <scope>NUCLEOTIDE SEQUENCE [LARGE SCALE GENOMIC DNA]</scope>
    <source>
        <strain evidence="5 6">DSM 16618</strain>
    </source>
</reference>
<evidence type="ECO:0000259" key="4">
    <source>
        <dbReference type="PROSITE" id="PS01124"/>
    </source>
</evidence>
<protein>
    <submittedName>
        <fullName evidence="5">Helix-turn-helix protein</fullName>
    </submittedName>
</protein>
<dbReference type="InterPro" id="IPR050204">
    <property type="entry name" value="AraC_XylS_family_regulators"/>
</dbReference>
<dbReference type="InterPro" id="IPR009057">
    <property type="entry name" value="Homeodomain-like_sf"/>
</dbReference>
<keyword evidence="1" id="KW-0805">Transcription regulation</keyword>
<comment type="caution">
    <text evidence="5">The sequence shown here is derived from an EMBL/GenBank/DDBJ whole genome shotgun (WGS) entry which is preliminary data.</text>
</comment>
<evidence type="ECO:0000256" key="2">
    <source>
        <dbReference type="ARBA" id="ARBA00023125"/>
    </source>
</evidence>
<accession>A0A4V2F1J6</accession>
<dbReference type="SUPFAM" id="SSF46689">
    <property type="entry name" value="Homeodomain-like"/>
    <property type="match status" value="2"/>
</dbReference>
<dbReference type="AlphaFoldDB" id="A0A4V2F1J6"/>
<keyword evidence="2" id="KW-0238">DNA-binding</keyword>
<organism evidence="5 6">
    <name type="scientific">Kerstersia gyiorum</name>
    <dbReference type="NCBI Taxonomy" id="206506"/>
    <lineage>
        <taxon>Bacteria</taxon>
        <taxon>Pseudomonadati</taxon>
        <taxon>Pseudomonadota</taxon>
        <taxon>Betaproteobacteria</taxon>
        <taxon>Burkholderiales</taxon>
        <taxon>Alcaligenaceae</taxon>
        <taxon>Kerstersia</taxon>
    </lineage>
</organism>
<evidence type="ECO:0000256" key="3">
    <source>
        <dbReference type="ARBA" id="ARBA00023163"/>
    </source>
</evidence>
<dbReference type="PROSITE" id="PS01124">
    <property type="entry name" value="HTH_ARAC_FAMILY_2"/>
    <property type="match status" value="1"/>
</dbReference>
<dbReference type="GO" id="GO:0043565">
    <property type="term" value="F:sequence-specific DNA binding"/>
    <property type="evidence" value="ECO:0007669"/>
    <property type="project" value="InterPro"/>
</dbReference>
<dbReference type="PANTHER" id="PTHR46796">
    <property type="entry name" value="HTH-TYPE TRANSCRIPTIONAL ACTIVATOR RHAS-RELATED"/>
    <property type="match status" value="1"/>
</dbReference>
<proteinExistence type="predicted"/>
<feature type="domain" description="HTH araC/xylS-type" evidence="4">
    <location>
        <begin position="197"/>
        <end position="295"/>
    </location>
</feature>
<dbReference type="Proteomes" id="UP000292039">
    <property type="component" value="Unassembled WGS sequence"/>
</dbReference>
<gene>
    <name evidence="5" type="ORF">EV679_1124</name>
</gene>
<dbReference type="RefSeq" id="WP_130486645.1">
    <property type="nucleotide sequence ID" value="NZ_CBCSEB010000007.1"/>
</dbReference>
<dbReference type="PANTHER" id="PTHR46796:SF14">
    <property type="entry name" value="TRANSCRIPTIONAL REGULATORY PROTEIN"/>
    <property type="match status" value="1"/>
</dbReference>
<dbReference type="GO" id="GO:0003700">
    <property type="term" value="F:DNA-binding transcription factor activity"/>
    <property type="evidence" value="ECO:0007669"/>
    <property type="project" value="InterPro"/>
</dbReference>
<dbReference type="Pfam" id="PF12833">
    <property type="entry name" value="HTH_18"/>
    <property type="match status" value="1"/>
</dbReference>
<sequence length="296" mass="33136">MPTAASFHDLIAANAAYRLETQTARPDAGARLTTCRFVAHDLQSPALPELVMLASHEYQLSTAMVDLGWGYHDHFSSAPHPVHVIPPDTAFRWVKDGAARVTFLSIDKQSVFDYFEQLEVGNAEHGLWMLAQKGFANPFLYASIIAFAEQAGRNGCPRLLADSYCVTILNALAQQWRRHDERGAGRQAPRLNARALKQALEVLEQRLAEDFSLDSLAQACGMTKFHFTRCFKASTGVSPYHYLLQRRVARAKQLLGATNWPLERIAASVGYQDPDSLARLFRRHEGMSPAAWRRLN</sequence>
<evidence type="ECO:0000256" key="1">
    <source>
        <dbReference type="ARBA" id="ARBA00023015"/>
    </source>
</evidence>
<dbReference type="InterPro" id="IPR018060">
    <property type="entry name" value="HTH_AraC"/>
</dbReference>
<keyword evidence="3" id="KW-0804">Transcription</keyword>
<dbReference type="EMBL" id="SGWZ01000001">
    <property type="protein sequence ID" value="RZS73917.1"/>
    <property type="molecule type" value="Genomic_DNA"/>
</dbReference>
<evidence type="ECO:0000313" key="6">
    <source>
        <dbReference type="Proteomes" id="UP000292039"/>
    </source>
</evidence>